<dbReference type="GO" id="GO:0002161">
    <property type="term" value="F:aminoacyl-tRNA deacylase activity"/>
    <property type="evidence" value="ECO:0007669"/>
    <property type="project" value="InterPro"/>
</dbReference>
<evidence type="ECO:0000313" key="2">
    <source>
        <dbReference type="EMBL" id="XDT70942.1"/>
    </source>
</evidence>
<dbReference type="SUPFAM" id="SSF55826">
    <property type="entry name" value="YbaK/ProRS associated domain"/>
    <property type="match status" value="1"/>
</dbReference>
<dbReference type="AlphaFoldDB" id="A0AB39URQ6"/>
<gene>
    <name evidence="2" type="ORF">AAIA72_08960</name>
</gene>
<dbReference type="EMBL" id="CP154858">
    <property type="protein sequence ID" value="XDT70942.1"/>
    <property type="molecule type" value="Genomic_DNA"/>
</dbReference>
<dbReference type="KEGG" id="tcd:AAIA72_08960"/>
<organism evidence="2">
    <name type="scientific">Thermohahella caldifontis</name>
    <dbReference type="NCBI Taxonomy" id="3142973"/>
    <lineage>
        <taxon>Bacteria</taxon>
        <taxon>Pseudomonadati</taxon>
        <taxon>Pseudomonadota</taxon>
        <taxon>Gammaproteobacteria</taxon>
        <taxon>Oceanospirillales</taxon>
        <taxon>Hahellaceae</taxon>
        <taxon>Thermohahella</taxon>
    </lineage>
</organism>
<dbReference type="InterPro" id="IPR007214">
    <property type="entry name" value="YbaK/aa-tRNA-synth-assoc-dom"/>
</dbReference>
<dbReference type="RefSeq" id="WP_369599983.1">
    <property type="nucleotide sequence ID" value="NZ_CP154858.1"/>
</dbReference>
<sequence>MPVARLKQYLDEKGVSYTAIQHAPAYTAQELAEAAHVCGNRLAKTVIVMLDGKMAMIVLRATAKIRWDRLCNELGTDFIELADEEEFADKFPDCEIGALPPFGKLYGMQVYMDEKLANEPEIAFCAGTHAETIRMATKDYLELAKPIVISRGFMQPDATPPLQRIRPGRQQFHLHP</sequence>
<dbReference type="InterPro" id="IPR036754">
    <property type="entry name" value="YbaK/aa-tRNA-synt-asso_dom_sf"/>
</dbReference>
<evidence type="ECO:0000259" key="1">
    <source>
        <dbReference type="Pfam" id="PF04073"/>
    </source>
</evidence>
<name>A0AB39URQ6_9GAMM</name>
<dbReference type="Pfam" id="PF04073">
    <property type="entry name" value="tRNA_edit"/>
    <property type="match status" value="1"/>
</dbReference>
<dbReference type="Gene3D" id="3.90.960.10">
    <property type="entry name" value="YbaK/aminoacyl-tRNA synthetase-associated domain"/>
    <property type="match status" value="1"/>
</dbReference>
<feature type="domain" description="YbaK/aminoacyl-tRNA synthetase-associated" evidence="1">
    <location>
        <begin position="22"/>
        <end position="142"/>
    </location>
</feature>
<proteinExistence type="predicted"/>
<protein>
    <submittedName>
        <fullName evidence="2">YbaK/EbsC family protein</fullName>
    </submittedName>
</protein>
<dbReference type="CDD" id="cd04332">
    <property type="entry name" value="YbaK_like"/>
    <property type="match status" value="1"/>
</dbReference>
<reference evidence="2" key="1">
    <citation type="submission" date="2024-05" db="EMBL/GenBank/DDBJ databases">
        <title>Genome sequencing of novel strain.</title>
        <authorList>
            <person name="Ganbat D."/>
            <person name="Ganbat S."/>
            <person name="Lee S.-J."/>
        </authorList>
    </citation>
    <scope>NUCLEOTIDE SEQUENCE</scope>
    <source>
        <strain evidence="2">SMD15-11</strain>
    </source>
</reference>
<accession>A0AB39URQ6</accession>